<dbReference type="EMBL" id="CP030261">
    <property type="protein sequence ID" value="AXB56921.1"/>
    <property type="molecule type" value="Genomic_DNA"/>
</dbReference>
<dbReference type="KEGG" id="ffl:HYN86_10080"/>
<gene>
    <name evidence="1" type="ORF">HYN86_10080</name>
</gene>
<evidence type="ECO:0000313" key="2">
    <source>
        <dbReference type="Proteomes" id="UP000251561"/>
    </source>
</evidence>
<sequence length="145" mass="16908">MGGLKDVIQFRNSLNLFFNPNLFKMRKLILAFVFLIGLSASAQTSKELIGKWQLVKWTKNGKDKNIQQYYKTDQVFQVFKENGDFESLVGDESHKAKWKMSKNNKELTIIAILMPVKFNIDYFDTQKRIITTPQLGTFEYKKLAD</sequence>
<evidence type="ECO:0008006" key="3">
    <source>
        <dbReference type="Google" id="ProtNLM"/>
    </source>
</evidence>
<organism evidence="1 2">
    <name type="scientific">Flavobacterium fluviale</name>
    <dbReference type="NCBI Taxonomy" id="2249356"/>
    <lineage>
        <taxon>Bacteria</taxon>
        <taxon>Pseudomonadati</taxon>
        <taxon>Bacteroidota</taxon>
        <taxon>Flavobacteriia</taxon>
        <taxon>Flavobacteriales</taxon>
        <taxon>Flavobacteriaceae</taxon>
        <taxon>Flavobacterium</taxon>
    </lineage>
</organism>
<keyword evidence="2" id="KW-1185">Reference proteome</keyword>
<evidence type="ECO:0000313" key="1">
    <source>
        <dbReference type="EMBL" id="AXB56921.1"/>
    </source>
</evidence>
<name>A0A344LSM9_9FLAO</name>
<dbReference type="Proteomes" id="UP000251561">
    <property type="component" value="Chromosome"/>
</dbReference>
<reference evidence="1 2" key="1">
    <citation type="submission" date="2018-06" db="EMBL/GenBank/DDBJ databases">
        <title>Genome sequencing of Flavobacterium.</title>
        <authorList>
            <person name="Baek M.-G."/>
            <person name="Yi H."/>
        </authorList>
    </citation>
    <scope>NUCLEOTIDE SEQUENCE [LARGE SCALE GENOMIC DNA]</scope>
    <source>
        <strain evidence="1 2">HYN0086</strain>
    </source>
</reference>
<dbReference type="OrthoDB" id="1374368at2"/>
<dbReference type="AlphaFoldDB" id="A0A344LSM9"/>
<accession>A0A344LSM9</accession>
<proteinExistence type="predicted"/>
<protein>
    <recommendedName>
        <fullName evidence="3">Lipocalin-like domain-containing protein</fullName>
    </recommendedName>
</protein>